<dbReference type="EMBL" id="CP034852">
    <property type="protein sequence ID" value="QCI26671.1"/>
    <property type="molecule type" value="Genomic_DNA"/>
</dbReference>
<evidence type="ECO:0000256" key="6">
    <source>
        <dbReference type="ARBA" id="ARBA00022840"/>
    </source>
</evidence>
<protein>
    <recommendedName>
        <fullName evidence="1">riboflavin kinase</fullName>
        <ecNumber evidence="1">2.7.1.26</ecNumber>
    </recommendedName>
</protein>
<accession>A0A4D6YJK3</accession>
<evidence type="ECO:0000256" key="1">
    <source>
        <dbReference type="ARBA" id="ARBA00012105"/>
    </source>
</evidence>
<dbReference type="InterPro" id="IPR023465">
    <property type="entry name" value="Riboflavin_kinase_dom_sf"/>
</dbReference>
<proteinExistence type="predicted"/>
<dbReference type="GO" id="GO:0008531">
    <property type="term" value="F:riboflavin kinase activity"/>
    <property type="evidence" value="ECO:0007669"/>
    <property type="project" value="UniProtKB-EC"/>
</dbReference>
<dbReference type="AlphaFoldDB" id="A0A4D6YJK3"/>
<dbReference type="InterPro" id="IPR023468">
    <property type="entry name" value="Riboflavin_kinase"/>
</dbReference>
<dbReference type="PANTHER" id="PTHR22749:SF6">
    <property type="entry name" value="RIBOFLAVIN KINASE"/>
    <property type="match status" value="1"/>
</dbReference>
<sequence>MFDRNKKNQKTQICRYIVSIHFKKSSLFLGKHFSISGIVQYGCQKGRQLGFPTANISIHPSFIIIRGVYAVKIIIGNKKKKILFGVANIGIKPTFFQKKLLLEVYIFNINSNLYGKKITIFLMKKIRNEKIFFSLKSLKKQIKTDIIETKNFFFKQTTL</sequence>
<dbReference type="EC" id="2.7.1.26" evidence="1"/>
<comment type="catalytic activity">
    <reaction evidence="7">
        <text>riboflavin + ATP = FMN + ADP + H(+)</text>
        <dbReference type="Rhea" id="RHEA:14357"/>
        <dbReference type="ChEBI" id="CHEBI:15378"/>
        <dbReference type="ChEBI" id="CHEBI:30616"/>
        <dbReference type="ChEBI" id="CHEBI:57986"/>
        <dbReference type="ChEBI" id="CHEBI:58210"/>
        <dbReference type="ChEBI" id="CHEBI:456216"/>
        <dbReference type="EC" id="2.7.1.26"/>
    </reaction>
</comment>
<organism evidence="9 10">
    <name type="scientific">Buchnera aphidicola</name>
    <name type="common">Thelaxes californica</name>
    <dbReference type="NCBI Taxonomy" id="1315998"/>
    <lineage>
        <taxon>Bacteria</taxon>
        <taxon>Pseudomonadati</taxon>
        <taxon>Pseudomonadota</taxon>
        <taxon>Gammaproteobacteria</taxon>
        <taxon>Enterobacterales</taxon>
        <taxon>Erwiniaceae</taxon>
        <taxon>Buchnera</taxon>
    </lineage>
</organism>
<evidence type="ECO:0000259" key="8">
    <source>
        <dbReference type="SMART" id="SM00904"/>
    </source>
</evidence>
<gene>
    <name evidence="9" type="ORF">D9V80_00615</name>
</gene>
<dbReference type="GO" id="GO:0009398">
    <property type="term" value="P:FMN biosynthetic process"/>
    <property type="evidence" value="ECO:0007669"/>
    <property type="project" value="TreeGrafter"/>
</dbReference>
<keyword evidence="4" id="KW-0808">Transferase</keyword>
<evidence type="ECO:0000256" key="5">
    <source>
        <dbReference type="ARBA" id="ARBA00022741"/>
    </source>
</evidence>
<keyword evidence="6" id="KW-0067">ATP-binding</keyword>
<dbReference type="OrthoDB" id="9803667at2"/>
<keyword evidence="3" id="KW-0288">FMN</keyword>
<keyword evidence="10" id="KW-1185">Reference proteome</keyword>
<dbReference type="SUPFAM" id="SSF82114">
    <property type="entry name" value="Riboflavin kinase-like"/>
    <property type="match status" value="1"/>
</dbReference>
<evidence type="ECO:0000313" key="10">
    <source>
        <dbReference type="Proteomes" id="UP000298782"/>
    </source>
</evidence>
<dbReference type="Gene3D" id="2.40.30.30">
    <property type="entry name" value="Riboflavin kinase-like"/>
    <property type="match status" value="1"/>
</dbReference>
<dbReference type="PANTHER" id="PTHR22749">
    <property type="entry name" value="RIBOFLAVIN KINASE/FMN ADENYLYLTRANSFERASE"/>
    <property type="match status" value="1"/>
</dbReference>
<dbReference type="Pfam" id="PF01687">
    <property type="entry name" value="Flavokinase"/>
    <property type="match status" value="1"/>
</dbReference>
<evidence type="ECO:0000256" key="4">
    <source>
        <dbReference type="ARBA" id="ARBA00022679"/>
    </source>
</evidence>
<reference evidence="9 10" key="2">
    <citation type="submission" date="2019-05" db="EMBL/GenBank/DDBJ databases">
        <title>Genome evolution of the obligate endosymbiont Buchnera aphidicola.</title>
        <authorList>
            <person name="Moran N.A."/>
        </authorList>
    </citation>
    <scope>NUCLEOTIDE SEQUENCE [LARGE SCALE GENOMIC DNA]</scope>
    <source>
        <strain evidence="9 10">Tca</strain>
    </source>
</reference>
<feature type="domain" description="Riboflavin kinase" evidence="8">
    <location>
        <begin position="28"/>
        <end position="154"/>
    </location>
</feature>
<evidence type="ECO:0000256" key="7">
    <source>
        <dbReference type="ARBA" id="ARBA00047880"/>
    </source>
</evidence>
<dbReference type="Proteomes" id="UP000298782">
    <property type="component" value="Chromosome"/>
</dbReference>
<name>A0A4D6YJK3_9GAMM</name>
<evidence type="ECO:0000256" key="2">
    <source>
        <dbReference type="ARBA" id="ARBA00022630"/>
    </source>
</evidence>
<dbReference type="InterPro" id="IPR015865">
    <property type="entry name" value="Riboflavin_kinase_bac/euk"/>
</dbReference>
<dbReference type="GO" id="GO:0009231">
    <property type="term" value="P:riboflavin biosynthetic process"/>
    <property type="evidence" value="ECO:0007669"/>
    <property type="project" value="InterPro"/>
</dbReference>
<dbReference type="GO" id="GO:0005524">
    <property type="term" value="F:ATP binding"/>
    <property type="evidence" value="ECO:0007669"/>
    <property type="project" value="UniProtKB-KW"/>
</dbReference>
<keyword evidence="2" id="KW-0285">Flavoprotein</keyword>
<evidence type="ECO:0000313" key="9">
    <source>
        <dbReference type="EMBL" id="QCI26671.1"/>
    </source>
</evidence>
<dbReference type="SMART" id="SM00904">
    <property type="entry name" value="Flavokinase"/>
    <property type="match status" value="1"/>
</dbReference>
<keyword evidence="5" id="KW-0547">Nucleotide-binding</keyword>
<reference evidence="9 10" key="1">
    <citation type="submission" date="2018-12" db="EMBL/GenBank/DDBJ databases">
        <authorList>
            <person name="Chong R.A."/>
        </authorList>
    </citation>
    <scope>NUCLEOTIDE SEQUENCE [LARGE SCALE GENOMIC DNA]</scope>
    <source>
        <strain evidence="9 10">Tca</strain>
    </source>
</reference>
<evidence type="ECO:0000256" key="3">
    <source>
        <dbReference type="ARBA" id="ARBA00022643"/>
    </source>
</evidence>